<dbReference type="eggNOG" id="ENOG5033C9A">
    <property type="taxonomic scope" value="Bacteria"/>
</dbReference>
<name>I4D0V0_DESAJ</name>
<dbReference type="EMBL" id="CP003639">
    <property type="protein sequence ID" value="AFM39424.1"/>
    <property type="molecule type" value="Genomic_DNA"/>
</dbReference>
<evidence type="ECO:0000313" key="1">
    <source>
        <dbReference type="EMBL" id="AFM39424.1"/>
    </source>
</evidence>
<keyword evidence="2" id="KW-1185">Reference proteome</keyword>
<sequence length="157" mass="18412">MSRFTFIASDCELPEIDLSGIIRRTVKDLKEMNPKPKSFWDLDKLPDDCKTLFIPDGADTTGLQISICTKPPNGIEEYIKKKYIYWLGGKFNLRCKRQFQEYLQDNFLKGVYIELWSLWLGINKMDEILKKNCDFSEIQSFDFEILWNTACCITIIT</sequence>
<dbReference type="RefSeq" id="WP_014825438.1">
    <property type="nucleotide sequence ID" value="NC_018068.1"/>
</dbReference>
<protein>
    <submittedName>
        <fullName evidence="1">Uncharacterized protein</fullName>
    </submittedName>
</protein>
<proteinExistence type="predicted"/>
<gene>
    <name evidence="1" type="ordered locus">Desaci_0356</name>
</gene>
<dbReference type="OrthoDB" id="1797524at2"/>
<dbReference type="KEGG" id="dai:Desaci_0356"/>
<organism evidence="1 2">
    <name type="scientific">Desulfosporosinus acidiphilus (strain DSM 22704 / JCM 16185 / SJ4)</name>
    <dbReference type="NCBI Taxonomy" id="646529"/>
    <lineage>
        <taxon>Bacteria</taxon>
        <taxon>Bacillati</taxon>
        <taxon>Bacillota</taxon>
        <taxon>Clostridia</taxon>
        <taxon>Eubacteriales</taxon>
        <taxon>Desulfitobacteriaceae</taxon>
        <taxon>Desulfosporosinus</taxon>
    </lineage>
</organism>
<accession>I4D0V0</accession>
<dbReference type="Proteomes" id="UP000002892">
    <property type="component" value="Chromosome"/>
</dbReference>
<dbReference type="HOGENOM" id="CLU_137736_0_0_9"/>
<reference evidence="1 2" key="1">
    <citation type="journal article" date="2012" name="J. Bacteriol.">
        <title>Complete genome sequences of Desulfosporosinus orientis DSM765T, Desulfosporosinus youngiae DSM17734T, Desulfosporosinus meridiei DSM13257T, and Desulfosporosinus acidiphilus DSM22704T.</title>
        <authorList>
            <person name="Pester M."/>
            <person name="Brambilla E."/>
            <person name="Alazard D."/>
            <person name="Rattei T."/>
            <person name="Weinmaier T."/>
            <person name="Han J."/>
            <person name="Lucas S."/>
            <person name="Lapidus A."/>
            <person name="Cheng J.F."/>
            <person name="Goodwin L."/>
            <person name="Pitluck S."/>
            <person name="Peters L."/>
            <person name="Ovchinnikova G."/>
            <person name="Teshima H."/>
            <person name="Detter J.C."/>
            <person name="Han C.S."/>
            <person name="Tapia R."/>
            <person name="Land M.L."/>
            <person name="Hauser L."/>
            <person name="Kyrpides N.C."/>
            <person name="Ivanova N.N."/>
            <person name="Pagani I."/>
            <person name="Huntmann M."/>
            <person name="Wei C.L."/>
            <person name="Davenport K.W."/>
            <person name="Daligault H."/>
            <person name="Chain P.S."/>
            <person name="Chen A."/>
            <person name="Mavromatis K."/>
            <person name="Markowitz V."/>
            <person name="Szeto E."/>
            <person name="Mikhailova N."/>
            <person name="Pati A."/>
            <person name="Wagner M."/>
            <person name="Woyke T."/>
            <person name="Ollivier B."/>
            <person name="Klenk H.P."/>
            <person name="Spring S."/>
            <person name="Loy A."/>
        </authorList>
    </citation>
    <scope>NUCLEOTIDE SEQUENCE [LARGE SCALE GENOMIC DNA]</scope>
    <source>
        <strain evidence="2">DSM 22704 / JCM 16185 / SJ4</strain>
    </source>
</reference>
<dbReference type="AlphaFoldDB" id="I4D0V0"/>
<evidence type="ECO:0000313" key="2">
    <source>
        <dbReference type="Proteomes" id="UP000002892"/>
    </source>
</evidence>